<dbReference type="GO" id="GO:0005789">
    <property type="term" value="C:endoplasmic reticulum membrane"/>
    <property type="evidence" value="ECO:0007669"/>
    <property type="project" value="UniProtKB-SubCell"/>
</dbReference>
<feature type="binding site" evidence="19">
    <location>
        <position position="331"/>
    </location>
    <ligand>
        <name>Zn(2+)</name>
        <dbReference type="ChEBI" id="CHEBI:29105"/>
        <label>1</label>
    </ligand>
</feature>
<dbReference type="SMART" id="SM01117">
    <property type="entry name" value="Cyt-b5"/>
    <property type="match status" value="1"/>
</dbReference>
<dbReference type="PIRSF" id="PIRSF005149">
    <property type="entry name" value="IPC-B_HD"/>
    <property type="match status" value="1"/>
</dbReference>
<dbReference type="EMBL" id="AQGS01000065">
    <property type="protein sequence ID" value="EPS43798.1"/>
    <property type="molecule type" value="Genomic_DNA"/>
</dbReference>
<keyword evidence="8 18" id="KW-0479">Metal-binding</keyword>
<dbReference type="Pfam" id="PF00173">
    <property type="entry name" value="Cyt-b5"/>
    <property type="match status" value="1"/>
</dbReference>
<dbReference type="Proteomes" id="UP000015100">
    <property type="component" value="Unassembled WGS sequence"/>
</dbReference>
<dbReference type="PANTHER" id="PTHR12863">
    <property type="entry name" value="FATTY ACID HYDROXYLASE"/>
    <property type="match status" value="1"/>
</dbReference>
<dbReference type="STRING" id="1284197.S8BWC3"/>
<evidence type="ECO:0000256" key="11">
    <source>
        <dbReference type="ARBA" id="ARBA00022833"/>
    </source>
</evidence>
<dbReference type="InterPro" id="IPR006694">
    <property type="entry name" value="Fatty_acid_hydroxylase"/>
</dbReference>
<dbReference type="PROSITE" id="PS50255">
    <property type="entry name" value="CYTOCHROME_B5_2"/>
    <property type="match status" value="1"/>
</dbReference>
<dbReference type="PANTHER" id="PTHR12863:SF1">
    <property type="entry name" value="FATTY ACID 2-HYDROXYLASE"/>
    <property type="match status" value="1"/>
</dbReference>
<comment type="subcellular location">
    <subcellularLocation>
        <location evidence="1">Endoplasmic reticulum membrane</location>
        <topology evidence="1">Multi-pass membrane protein</topology>
    </subcellularLocation>
</comment>
<dbReference type="Gene3D" id="3.10.120.10">
    <property type="entry name" value="Cytochrome b5-like heme/steroid binding domain"/>
    <property type="match status" value="1"/>
</dbReference>
<evidence type="ECO:0000256" key="5">
    <source>
        <dbReference type="ARBA" id="ARBA00022516"/>
    </source>
</evidence>
<evidence type="ECO:0000256" key="1">
    <source>
        <dbReference type="ARBA" id="ARBA00004477"/>
    </source>
</evidence>
<keyword evidence="16 18" id="KW-0472">Membrane</keyword>
<evidence type="ECO:0000256" key="9">
    <source>
        <dbReference type="ARBA" id="ARBA00022824"/>
    </source>
</evidence>
<dbReference type="AlphaFoldDB" id="S8BWC3"/>
<keyword evidence="7 22" id="KW-0812">Transmembrane</keyword>
<feature type="binding site" evidence="19">
    <location>
        <position position="267"/>
    </location>
    <ligand>
        <name>Zn(2+)</name>
        <dbReference type="ChEBI" id="CHEBI:29105"/>
        <label>1</label>
    </ligand>
</feature>
<comment type="cofactor">
    <cofactor evidence="20">
        <name>Fe cation</name>
        <dbReference type="ChEBI" id="CHEBI:24875"/>
    </cofactor>
</comment>
<dbReference type="OMA" id="WTIIEYV"/>
<keyword evidence="11 19" id="KW-0862">Zinc</keyword>
<feature type="region of interest" description="Disordered" evidence="21">
    <location>
        <begin position="95"/>
        <end position="126"/>
    </location>
</feature>
<reference evidence="25" key="2">
    <citation type="submission" date="2013-04" db="EMBL/GenBank/DDBJ databases">
        <title>Genomic mechanisms accounting for the adaptation to parasitism in nematode-trapping fungi.</title>
        <authorList>
            <person name="Ahren D.G."/>
        </authorList>
    </citation>
    <scope>NUCLEOTIDE SEQUENCE [LARGE SCALE GENOMIC DNA]</scope>
    <source>
        <strain evidence="25">CBS 200.50</strain>
    </source>
</reference>
<evidence type="ECO:0000256" key="7">
    <source>
        <dbReference type="ARBA" id="ARBA00022692"/>
    </source>
</evidence>
<feature type="binding site" evidence="19">
    <location>
        <position position="327"/>
    </location>
    <ligand>
        <name>Zn(2+)</name>
        <dbReference type="ChEBI" id="CHEBI:29105"/>
        <label>1</label>
    </ligand>
</feature>
<dbReference type="eggNOG" id="KOG0539">
    <property type="taxonomic scope" value="Eukaryota"/>
</dbReference>
<dbReference type="InterPro" id="IPR014430">
    <property type="entry name" value="Scs7"/>
</dbReference>
<dbReference type="InterPro" id="IPR018506">
    <property type="entry name" value="Cyt_B5_heme-BS"/>
</dbReference>
<organism evidence="24 25">
    <name type="scientific">Dactylellina haptotyla (strain CBS 200.50)</name>
    <name type="common">Nematode-trapping fungus</name>
    <name type="synonym">Monacrosporium haptotylum</name>
    <dbReference type="NCBI Taxonomy" id="1284197"/>
    <lineage>
        <taxon>Eukaryota</taxon>
        <taxon>Fungi</taxon>
        <taxon>Dikarya</taxon>
        <taxon>Ascomycota</taxon>
        <taxon>Pezizomycotina</taxon>
        <taxon>Orbiliomycetes</taxon>
        <taxon>Orbiliales</taxon>
        <taxon>Orbiliaceae</taxon>
        <taxon>Dactylellina</taxon>
    </lineage>
</organism>
<reference evidence="24 25" key="1">
    <citation type="journal article" date="2013" name="PLoS Genet.">
        <title>Genomic mechanisms accounting for the adaptation to parasitism in nematode-trapping fungi.</title>
        <authorList>
            <person name="Meerupati T."/>
            <person name="Andersson K.M."/>
            <person name="Friman E."/>
            <person name="Kumar D."/>
            <person name="Tunlid A."/>
            <person name="Ahren D."/>
        </authorList>
    </citation>
    <scope>NUCLEOTIDE SEQUENCE [LARGE SCALE GENOMIC DNA]</scope>
    <source>
        <strain evidence="24 25">CBS 200.50</strain>
    </source>
</reference>
<evidence type="ECO:0000256" key="13">
    <source>
        <dbReference type="ARBA" id="ARBA00023002"/>
    </source>
</evidence>
<sequence length="381" mass="43320">MPSANLPTFTLAQIAANHASKKSCYVTMGSKVYDLTDFLPDHPGGDDLILDYAGKDVSQIIQDPVSHVHSESAYEILEDSLVGFLTPEDAKKATAAALSTSNGSAQNGTPPVPAGNAPNPATGMSSAEELSIPTDIAADFKTHKFIDLNKPMLMQVLRGNFSKEFYLKQVHRPRHYKGGESAPLFGNFLEPLSKTPWWVIPIIWLPCVSYGVYLATEGLPKEKVATYFLGGLCIWTLVEYILHRFLFHLDEWLPDNSWFLTLHFLLHGIHHYLPMDRYRLVMPPTLFIVLATPFWKLAHTIFYWDWYVAVAVYCGGIFGYICYDLTHYFLHHRNLPSYYRELKKYHLQHHFADYENGFGVTSRFWDRIFGTELPPLPQKTA</sequence>
<keyword evidence="25" id="KW-1185">Reference proteome</keyword>
<dbReference type="HOGENOM" id="CLU_034756_0_1_1"/>
<accession>S8BWC3</accession>
<evidence type="ECO:0000256" key="2">
    <source>
        <dbReference type="ARBA" id="ARBA00004991"/>
    </source>
</evidence>
<feature type="transmembrane region" description="Helical" evidence="22">
    <location>
        <begin position="197"/>
        <end position="215"/>
    </location>
</feature>
<keyword evidence="10 18" id="KW-0276">Fatty acid metabolism</keyword>
<feature type="binding site" description="axial binding residue" evidence="20">
    <location>
        <position position="69"/>
    </location>
    <ligand>
        <name>heme</name>
        <dbReference type="ChEBI" id="CHEBI:30413"/>
    </ligand>
    <ligandPart>
        <name>Fe</name>
        <dbReference type="ChEBI" id="CHEBI:18248"/>
    </ligandPart>
</feature>
<evidence type="ECO:0000256" key="6">
    <source>
        <dbReference type="ARBA" id="ARBA00022617"/>
    </source>
</evidence>
<feature type="binding site" evidence="19">
    <location>
        <position position="346"/>
    </location>
    <ligand>
        <name>Zn(2+)</name>
        <dbReference type="ChEBI" id="CHEBI:29105"/>
        <label>1</label>
    </ligand>
</feature>
<dbReference type="Pfam" id="PF04116">
    <property type="entry name" value="FA_hydroxylase"/>
    <property type="match status" value="1"/>
</dbReference>
<feature type="domain" description="Cytochrome b5 heme-binding" evidence="23">
    <location>
        <begin position="6"/>
        <end position="86"/>
    </location>
</feature>
<evidence type="ECO:0000256" key="14">
    <source>
        <dbReference type="ARBA" id="ARBA00023004"/>
    </source>
</evidence>
<comment type="function">
    <text evidence="18">Ceramide hydroxylase involved in the hydroxylation of sphingolipid-associated very long chain fatty acids. Postulated to hydroxylate the very long chain fatty acid of dihydroceramides and phytoceramides at C-2.</text>
</comment>
<dbReference type="PRINTS" id="PR00363">
    <property type="entry name" value="CYTOCHROMEB5"/>
</dbReference>
<comment type="similarity">
    <text evidence="4 18">Belongs to the sterol desaturase family. SCS7 subfamily.</text>
</comment>
<name>S8BWC3_DACHA</name>
<evidence type="ECO:0000256" key="8">
    <source>
        <dbReference type="ARBA" id="ARBA00022723"/>
    </source>
</evidence>
<dbReference type="EC" id="1.-.-.-" evidence="18"/>
<keyword evidence="5 18" id="KW-0444">Lipid biosynthesis</keyword>
<dbReference type="PROSITE" id="PS00191">
    <property type="entry name" value="CYTOCHROME_B5_1"/>
    <property type="match status" value="1"/>
</dbReference>
<evidence type="ECO:0000256" key="10">
    <source>
        <dbReference type="ARBA" id="ARBA00022832"/>
    </source>
</evidence>
<evidence type="ECO:0000256" key="12">
    <source>
        <dbReference type="ARBA" id="ARBA00022989"/>
    </source>
</evidence>
<evidence type="ECO:0000313" key="25">
    <source>
        <dbReference type="Proteomes" id="UP000015100"/>
    </source>
</evidence>
<comment type="pathway">
    <text evidence="3">Lipid metabolism.</text>
</comment>
<keyword evidence="15 18" id="KW-0443">Lipid metabolism</keyword>
<keyword evidence="6 20" id="KW-0349">Heme</keyword>
<feature type="binding site" evidence="19">
    <location>
        <position position="243"/>
    </location>
    <ligand>
        <name>Zn(2+)</name>
        <dbReference type="ChEBI" id="CHEBI:29105"/>
        <label>1</label>
    </ligand>
</feature>
<evidence type="ECO:0000256" key="15">
    <source>
        <dbReference type="ARBA" id="ARBA00023098"/>
    </source>
</evidence>
<dbReference type="GO" id="GO:0020037">
    <property type="term" value="F:heme binding"/>
    <property type="evidence" value="ECO:0007669"/>
    <property type="project" value="InterPro"/>
</dbReference>
<evidence type="ECO:0000256" key="17">
    <source>
        <dbReference type="ARBA" id="ARBA00023160"/>
    </source>
</evidence>
<gene>
    <name evidence="24" type="ORF">H072_2222</name>
</gene>
<feature type="transmembrane region" description="Helical" evidence="22">
    <location>
        <begin position="310"/>
        <end position="330"/>
    </location>
</feature>
<dbReference type="SUPFAM" id="SSF55856">
    <property type="entry name" value="Cytochrome b5-like heme/steroid binding domain"/>
    <property type="match status" value="1"/>
</dbReference>
<dbReference type="GO" id="GO:0080132">
    <property type="term" value="F:fatty acid 2-hydroxylase activity"/>
    <property type="evidence" value="ECO:0007669"/>
    <property type="project" value="InterPro"/>
</dbReference>
<protein>
    <recommendedName>
        <fullName evidence="18">Ceramide very long chain fatty acid hydroxylase</fullName>
        <ecNumber evidence="18">1.-.-.-</ecNumber>
    </recommendedName>
</protein>
<evidence type="ECO:0000256" key="16">
    <source>
        <dbReference type="ARBA" id="ARBA00023136"/>
    </source>
</evidence>
<keyword evidence="9 18" id="KW-0256">Endoplasmic reticulum</keyword>
<dbReference type="GO" id="GO:0006633">
    <property type="term" value="P:fatty acid biosynthetic process"/>
    <property type="evidence" value="ECO:0007669"/>
    <property type="project" value="UniProtKB-KW"/>
</dbReference>
<feature type="binding site" evidence="19">
    <location>
        <position position="349"/>
    </location>
    <ligand>
        <name>Zn(2+)</name>
        <dbReference type="ChEBI" id="CHEBI:29105"/>
        <label>2</label>
    </ligand>
</feature>
<feature type="binding site" evidence="19">
    <location>
        <position position="248"/>
    </location>
    <ligand>
        <name>Zn(2+)</name>
        <dbReference type="ChEBI" id="CHEBI:29105"/>
        <label>1</label>
    </ligand>
</feature>
<comment type="caution">
    <text evidence="24">The sequence shown here is derived from an EMBL/GenBank/DDBJ whole genome shotgun (WGS) entry which is preliminary data.</text>
</comment>
<evidence type="ECO:0000256" key="21">
    <source>
        <dbReference type="SAM" id="MobiDB-lite"/>
    </source>
</evidence>
<evidence type="ECO:0000313" key="24">
    <source>
        <dbReference type="EMBL" id="EPS43798.1"/>
    </source>
</evidence>
<proteinExistence type="inferred from homology"/>
<dbReference type="InterPro" id="IPR001199">
    <property type="entry name" value="Cyt_B5-like_heme/steroid-bd"/>
</dbReference>
<feature type="transmembrane region" description="Helical" evidence="22">
    <location>
        <begin position="227"/>
        <end position="245"/>
    </location>
</feature>
<feature type="binding site" description="axial binding residue" evidence="20">
    <location>
        <position position="42"/>
    </location>
    <ligand>
        <name>heme</name>
        <dbReference type="ChEBI" id="CHEBI:30413"/>
    </ligand>
    <ligandPart>
        <name>Fe</name>
        <dbReference type="ChEBI" id="CHEBI:18248"/>
    </ligandPart>
</feature>
<evidence type="ECO:0000256" key="4">
    <source>
        <dbReference type="ARBA" id="ARBA00005747"/>
    </source>
</evidence>
<evidence type="ECO:0000259" key="23">
    <source>
        <dbReference type="PROSITE" id="PS50255"/>
    </source>
</evidence>
<keyword evidence="13 18" id="KW-0560">Oxidoreductase</keyword>
<comment type="pathway">
    <text evidence="2">Sphingolipid metabolism.</text>
</comment>
<feature type="binding site" evidence="19">
    <location>
        <position position="271"/>
    </location>
    <ligand>
        <name>Zn(2+)</name>
        <dbReference type="ChEBI" id="CHEBI:29105"/>
        <label>2</label>
    </ligand>
</feature>
<dbReference type="InterPro" id="IPR036400">
    <property type="entry name" value="Cyt_B5-like_heme/steroid_sf"/>
</dbReference>
<evidence type="ECO:0000256" key="19">
    <source>
        <dbReference type="PIRSR" id="PIRSR005149-1"/>
    </source>
</evidence>
<dbReference type="OrthoDB" id="2204368at2759"/>
<keyword evidence="12 22" id="KW-1133">Transmembrane helix</keyword>
<keyword evidence="14 18" id="KW-0408">Iron</keyword>
<evidence type="ECO:0000256" key="18">
    <source>
        <dbReference type="PIRNR" id="PIRNR005149"/>
    </source>
</evidence>
<feature type="binding site" evidence="19">
    <location>
        <position position="270"/>
    </location>
    <ligand>
        <name>Zn(2+)</name>
        <dbReference type="ChEBI" id="CHEBI:29105"/>
        <label>1</label>
    </ligand>
</feature>
<feature type="binding site" evidence="19">
    <location>
        <position position="350"/>
    </location>
    <ligand>
        <name>Zn(2+)</name>
        <dbReference type="ChEBI" id="CHEBI:29105"/>
        <label>1</label>
    </ligand>
</feature>
<evidence type="ECO:0000256" key="20">
    <source>
        <dbReference type="PIRSR" id="PIRSR005149-50"/>
    </source>
</evidence>
<feature type="compositionally biased region" description="Low complexity" evidence="21">
    <location>
        <begin position="114"/>
        <end position="123"/>
    </location>
</feature>
<evidence type="ECO:0000256" key="3">
    <source>
        <dbReference type="ARBA" id="ARBA00005189"/>
    </source>
</evidence>
<evidence type="ECO:0000256" key="22">
    <source>
        <dbReference type="SAM" id="Phobius"/>
    </source>
</evidence>
<keyword evidence="17 18" id="KW-0275">Fatty acid biosynthesis</keyword>
<comment type="cofactor">
    <cofactor evidence="18 19">
        <name>Zn(2+)</name>
        <dbReference type="ChEBI" id="CHEBI:29105"/>
    </cofactor>
    <text evidence="18 19">Binds 2 Zn(2+) ions per subunit that likely form a catalytic dimetal center.</text>
</comment>
<dbReference type="GO" id="GO:0005506">
    <property type="term" value="F:iron ion binding"/>
    <property type="evidence" value="ECO:0007669"/>
    <property type="project" value="UniProtKB-UniRule"/>
</dbReference>